<evidence type="ECO:0000256" key="4">
    <source>
        <dbReference type="ARBA" id="ARBA00022989"/>
    </source>
</evidence>
<keyword evidence="4 6" id="KW-1133">Transmembrane helix</keyword>
<name>T0YT97_9ZZZZ</name>
<gene>
    <name evidence="7" type="ORF">B1B_15652</name>
</gene>
<dbReference type="GO" id="GO:0005886">
    <property type="term" value="C:plasma membrane"/>
    <property type="evidence" value="ECO:0007669"/>
    <property type="project" value="UniProtKB-SubCell"/>
</dbReference>
<dbReference type="AlphaFoldDB" id="T0YT97"/>
<comment type="caution">
    <text evidence="7">The sequence shown here is derived from an EMBL/GenBank/DDBJ whole genome shotgun (WGS) entry which is preliminary data.</text>
</comment>
<reference evidence="7" key="1">
    <citation type="submission" date="2013-08" db="EMBL/GenBank/DDBJ databases">
        <authorList>
            <person name="Mendez C."/>
            <person name="Richter M."/>
            <person name="Ferrer M."/>
            <person name="Sanchez J."/>
        </authorList>
    </citation>
    <scope>NUCLEOTIDE SEQUENCE</scope>
</reference>
<sequence length="173" mass="18632">AYVLNIGMQGQFLLGALVATALSTRMMIFHQPVLVVPTALLGGALAGGLWGLIAQYLERYRSVPVVLSTILLNYVALYLVEAALKGPLRAVGTAAAQSPEIAGKYWLPLFVAYPDFHIGIILAMALAVLLWVVQKSTIFGFKTRVVGLKPGTAKAMNMPVTRRQFQIMFISGG</sequence>
<feature type="transmembrane region" description="Helical" evidence="6">
    <location>
        <begin position="12"/>
        <end position="28"/>
    </location>
</feature>
<feature type="non-terminal residue" evidence="7">
    <location>
        <position position="1"/>
    </location>
</feature>
<organism evidence="7">
    <name type="scientific">mine drainage metagenome</name>
    <dbReference type="NCBI Taxonomy" id="410659"/>
    <lineage>
        <taxon>unclassified sequences</taxon>
        <taxon>metagenomes</taxon>
        <taxon>ecological metagenomes</taxon>
    </lineage>
</organism>
<feature type="transmembrane region" description="Helical" evidence="6">
    <location>
        <begin position="116"/>
        <end position="133"/>
    </location>
</feature>
<dbReference type="PANTHER" id="PTHR47089:SF1">
    <property type="entry name" value="GUANOSINE ABC TRANSPORTER PERMEASE PROTEIN NUPP"/>
    <property type="match status" value="1"/>
</dbReference>
<dbReference type="Pfam" id="PF02653">
    <property type="entry name" value="BPD_transp_2"/>
    <property type="match status" value="1"/>
</dbReference>
<evidence type="ECO:0000313" key="7">
    <source>
        <dbReference type="EMBL" id="EQD38806.1"/>
    </source>
</evidence>
<dbReference type="PANTHER" id="PTHR47089">
    <property type="entry name" value="ABC TRANSPORTER, PERMEASE PROTEIN"/>
    <property type="match status" value="1"/>
</dbReference>
<proteinExistence type="predicted"/>
<accession>T0YT97</accession>
<feature type="transmembrane region" description="Helical" evidence="6">
    <location>
        <begin position="34"/>
        <end position="53"/>
    </location>
</feature>
<reference evidence="7" key="2">
    <citation type="journal article" date="2014" name="ISME J.">
        <title>Microbial stratification in low pH oxic and suboxic macroscopic growths along an acid mine drainage.</title>
        <authorList>
            <person name="Mendez-Garcia C."/>
            <person name="Mesa V."/>
            <person name="Sprenger R.R."/>
            <person name="Richter M."/>
            <person name="Diez M.S."/>
            <person name="Solano J."/>
            <person name="Bargiela R."/>
            <person name="Golyshina O.V."/>
            <person name="Manteca A."/>
            <person name="Ramos J.L."/>
            <person name="Gallego J.R."/>
            <person name="Llorente I."/>
            <person name="Martins Dos Santos V.A."/>
            <person name="Jensen O.N."/>
            <person name="Pelaez A.I."/>
            <person name="Sanchez J."/>
            <person name="Ferrer M."/>
        </authorList>
    </citation>
    <scope>NUCLEOTIDE SEQUENCE</scope>
</reference>
<keyword evidence="5 6" id="KW-0472">Membrane</keyword>
<evidence type="ECO:0000256" key="5">
    <source>
        <dbReference type="ARBA" id="ARBA00023136"/>
    </source>
</evidence>
<protein>
    <submittedName>
        <fullName evidence="7">Bacterial inner-membrane translocator</fullName>
    </submittedName>
</protein>
<evidence type="ECO:0000256" key="2">
    <source>
        <dbReference type="ARBA" id="ARBA00022475"/>
    </source>
</evidence>
<dbReference type="InterPro" id="IPR001851">
    <property type="entry name" value="ABC_transp_permease"/>
</dbReference>
<evidence type="ECO:0000256" key="6">
    <source>
        <dbReference type="SAM" id="Phobius"/>
    </source>
</evidence>
<feature type="non-terminal residue" evidence="7">
    <location>
        <position position="173"/>
    </location>
</feature>
<feature type="transmembrane region" description="Helical" evidence="6">
    <location>
        <begin position="65"/>
        <end position="84"/>
    </location>
</feature>
<dbReference type="EMBL" id="AUZY01010411">
    <property type="protein sequence ID" value="EQD38806.1"/>
    <property type="molecule type" value="Genomic_DNA"/>
</dbReference>
<keyword evidence="2" id="KW-1003">Cell membrane</keyword>
<keyword evidence="3 6" id="KW-0812">Transmembrane</keyword>
<comment type="subcellular location">
    <subcellularLocation>
        <location evidence="1">Cell membrane</location>
        <topology evidence="1">Multi-pass membrane protein</topology>
    </subcellularLocation>
</comment>
<evidence type="ECO:0000256" key="1">
    <source>
        <dbReference type="ARBA" id="ARBA00004651"/>
    </source>
</evidence>
<evidence type="ECO:0000256" key="3">
    <source>
        <dbReference type="ARBA" id="ARBA00022692"/>
    </source>
</evidence>
<dbReference type="GO" id="GO:0022857">
    <property type="term" value="F:transmembrane transporter activity"/>
    <property type="evidence" value="ECO:0007669"/>
    <property type="project" value="InterPro"/>
</dbReference>